<protein>
    <recommendedName>
        <fullName evidence="2">Disease resistance protein At4g27190-like leucine-rich repeats domain-containing protein</fullName>
    </recommendedName>
</protein>
<dbReference type="InterPro" id="IPR032675">
    <property type="entry name" value="LRR_dom_sf"/>
</dbReference>
<feature type="non-terminal residue" evidence="3">
    <location>
        <position position="359"/>
    </location>
</feature>
<feature type="domain" description="Disease resistance protein At4g27190-like leucine-rich repeats" evidence="2">
    <location>
        <begin position="6"/>
        <end position="156"/>
    </location>
</feature>
<proteinExistence type="predicted"/>
<dbReference type="PANTHER" id="PTHR33463:SF147">
    <property type="entry name" value="NB-ARC DOMAIN-CONTAINING PROTEIN"/>
    <property type="match status" value="1"/>
</dbReference>
<dbReference type="PANTHER" id="PTHR33463">
    <property type="entry name" value="NB-ARC DOMAIN-CONTAINING PROTEIN-RELATED"/>
    <property type="match status" value="1"/>
</dbReference>
<keyword evidence="1" id="KW-0611">Plant defense</keyword>
<dbReference type="AlphaFoldDB" id="A0A7J9EE57"/>
<evidence type="ECO:0000313" key="4">
    <source>
        <dbReference type="Proteomes" id="UP000593568"/>
    </source>
</evidence>
<accession>A0A7J9EE57</accession>
<dbReference type="InterPro" id="IPR050905">
    <property type="entry name" value="Plant_NBS-LRR"/>
</dbReference>
<comment type="caution">
    <text evidence="3">The sequence shown here is derived from an EMBL/GenBank/DDBJ whole genome shotgun (WGS) entry which is preliminary data.</text>
</comment>
<organism evidence="3 4">
    <name type="scientific">Gossypium trilobum</name>
    <dbReference type="NCBI Taxonomy" id="34281"/>
    <lineage>
        <taxon>Eukaryota</taxon>
        <taxon>Viridiplantae</taxon>
        <taxon>Streptophyta</taxon>
        <taxon>Embryophyta</taxon>
        <taxon>Tracheophyta</taxon>
        <taxon>Spermatophyta</taxon>
        <taxon>Magnoliopsida</taxon>
        <taxon>eudicotyledons</taxon>
        <taxon>Gunneridae</taxon>
        <taxon>Pentapetalae</taxon>
        <taxon>rosids</taxon>
        <taxon>malvids</taxon>
        <taxon>Malvales</taxon>
        <taxon>Malvaceae</taxon>
        <taxon>Malvoideae</taxon>
        <taxon>Gossypium</taxon>
    </lineage>
</organism>
<dbReference type="Gene3D" id="3.80.10.10">
    <property type="entry name" value="Ribonuclease Inhibitor"/>
    <property type="match status" value="1"/>
</dbReference>
<feature type="domain" description="Disease resistance protein At4g27190-like leucine-rich repeats" evidence="2">
    <location>
        <begin position="240"/>
        <end position="345"/>
    </location>
</feature>
<name>A0A7J9EE57_9ROSI</name>
<keyword evidence="4" id="KW-1185">Reference proteome</keyword>
<evidence type="ECO:0000256" key="1">
    <source>
        <dbReference type="ARBA" id="ARBA00022821"/>
    </source>
</evidence>
<reference evidence="3 4" key="1">
    <citation type="journal article" date="2019" name="Genome Biol. Evol.">
        <title>Insights into the evolution of the New World diploid cottons (Gossypium, subgenus Houzingenia) based on genome sequencing.</title>
        <authorList>
            <person name="Grover C.E."/>
            <person name="Arick M.A. 2nd"/>
            <person name="Thrash A."/>
            <person name="Conover J.L."/>
            <person name="Sanders W.S."/>
            <person name="Peterson D.G."/>
            <person name="Frelichowski J.E."/>
            <person name="Scheffler J.A."/>
            <person name="Scheffler B.E."/>
            <person name="Wendel J.F."/>
        </authorList>
    </citation>
    <scope>NUCLEOTIDE SEQUENCE [LARGE SCALE GENOMIC DNA]</scope>
    <source>
        <strain evidence="3">8</strain>
        <tissue evidence="3">Leaf</tissue>
    </source>
</reference>
<dbReference type="InterPro" id="IPR057135">
    <property type="entry name" value="At4g27190-like_LRR"/>
</dbReference>
<evidence type="ECO:0000259" key="2">
    <source>
        <dbReference type="Pfam" id="PF23247"/>
    </source>
</evidence>
<gene>
    <name evidence="3" type="ORF">Gotri_019810</name>
</gene>
<dbReference type="SUPFAM" id="SSF52058">
    <property type="entry name" value="L domain-like"/>
    <property type="match status" value="1"/>
</dbReference>
<feature type="non-terminal residue" evidence="3">
    <location>
        <position position="1"/>
    </location>
</feature>
<dbReference type="Pfam" id="PF23247">
    <property type="entry name" value="LRR_RPS2"/>
    <property type="match status" value="2"/>
</dbReference>
<dbReference type="EMBL" id="JABEZW010000007">
    <property type="protein sequence ID" value="MBA0771330.1"/>
    <property type="molecule type" value="Genomic_DNA"/>
</dbReference>
<dbReference type="Proteomes" id="UP000593568">
    <property type="component" value="Unassembled WGS sequence"/>
</dbReference>
<evidence type="ECO:0000313" key="3">
    <source>
        <dbReference type="EMBL" id="MBA0771330.1"/>
    </source>
</evidence>
<sequence>VAFPNLEKITISNLRNTKRIWYNQLHTNSFSMLKELTVKKCDVLLNIFPLFLLRVFQRLEKLVVIDCVSLEEVFQLQVQGLDIEETYVLNSQLREMNLVRLPKLKHVWTKYRKGNISFENLQQVCIQECWSLKTLFPFSIAKGLQQLEGLTINRCGVEEIVSKNDEGSNNHEICFAFNQLSFLMLWYLPYLTCFYPGKYRTTWPALKHLRMSWLRIKIFGHEKFQIRHPLFLIEKVIPQLEEVSFSHDDIAMINDGQFEADLFCNVKRLRISCYFDVSAVFPISFLRRFYNLEGLDVVSCHFKELASFESDACEDKDLIITIPKIKKLKLDMVDNIRHLWKQDSPLDHICASLECLELW</sequence>